<dbReference type="AlphaFoldDB" id="A0A0E9Q2E7"/>
<reference evidence="1" key="1">
    <citation type="submission" date="2014-11" db="EMBL/GenBank/DDBJ databases">
        <authorList>
            <person name="Amaro Gonzalez C."/>
        </authorList>
    </citation>
    <scope>NUCLEOTIDE SEQUENCE</scope>
</reference>
<evidence type="ECO:0000313" key="1">
    <source>
        <dbReference type="EMBL" id="JAH11066.1"/>
    </source>
</evidence>
<reference evidence="1" key="2">
    <citation type="journal article" date="2015" name="Fish Shellfish Immunol.">
        <title>Early steps in the European eel (Anguilla anguilla)-Vibrio vulnificus interaction in the gills: Role of the RtxA13 toxin.</title>
        <authorList>
            <person name="Callol A."/>
            <person name="Pajuelo D."/>
            <person name="Ebbesson L."/>
            <person name="Teles M."/>
            <person name="MacKenzie S."/>
            <person name="Amaro C."/>
        </authorList>
    </citation>
    <scope>NUCLEOTIDE SEQUENCE</scope>
</reference>
<name>A0A0E9Q2E7_ANGAN</name>
<dbReference type="EMBL" id="GBXM01097511">
    <property type="protein sequence ID" value="JAH11066.1"/>
    <property type="molecule type" value="Transcribed_RNA"/>
</dbReference>
<organism evidence="1">
    <name type="scientific">Anguilla anguilla</name>
    <name type="common">European freshwater eel</name>
    <name type="synonym">Muraena anguilla</name>
    <dbReference type="NCBI Taxonomy" id="7936"/>
    <lineage>
        <taxon>Eukaryota</taxon>
        <taxon>Metazoa</taxon>
        <taxon>Chordata</taxon>
        <taxon>Craniata</taxon>
        <taxon>Vertebrata</taxon>
        <taxon>Euteleostomi</taxon>
        <taxon>Actinopterygii</taxon>
        <taxon>Neopterygii</taxon>
        <taxon>Teleostei</taxon>
        <taxon>Anguilliformes</taxon>
        <taxon>Anguillidae</taxon>
        <taxon>Anguilla</taxon>
    </lineage>
</organism>
<protein>
    <submittedName>
        <fullName evidence="1">Uncharacterized protein</fullName>
    </submittedName>
</protein>
<accession>A0A0E9Q2E7</accession>
<sequence>MAMRAIPRTATPWWEPMSAELSFFSFSFLSFLSFSSSLSLVS</sequence>
<proteinExistence type="predicted"/>